<keyword evidence="1" id="KW-0812">Transmembrane</keyword>
<feature type="transmembrane region" description="Helical" evidence="1">
    <location>
        <begin position="41"/>
        <end position="62"/>
    </location>
</feature>
<evidence type="ECO:0000313" key="3">
    <source>
        <dbReference type="Proteomes" id="UP000178485"/>
    </source>
</evidence>
<keyword evidence="1" id="KW-1133">Transmembrane helix</keyword>
<dbReference type="EMBL" id="LT608328">
    <property type="protein sequence ID" value="SCM55557.1"/>
    <property type="molecule type" value="Genomic_DNA"/>
</dbReference>
<dbReference type="AlphaFoldDB" id="A0A1G4G4C0"/>
<reference evidence="2 3" key="1">
    <citation type="submission" date="2016-08" db="EMBL/GenBank/DDBJ databases">
        <authorList>
            <person name="Seilhamer J.J."/>
        </authorList>
    </citation>
    <scope>NUCLEOTIDE SEQUENCE [LARGE SCALE GENOMIC DNA]</scope>
    <source>
        <strain evidence="2">ING2-E5A</strain>
    </source>
</reference>
<gene>
    <name evidence="2" type="ORF">ING2E5A_0450</name>
</gene>
<organism evidence="2 3">
    <name type="scientific">Petrimonas mucosa</name>
    <dbReference type="NCBI Taxonomy" id="1642646"/>
    <lineage>
        <taxon>Bacteria</taxon>
        <taxon>Pseudomonadati</taxon>
        <taxon>Bacteroidota</taxon>
        <taxon>Bacteroidia</taxon>
        <taxon>Bacteroidales</taxon>
        <taxon>Dysgonomonadaceae</taxon>
        <taxon>Petrimonas</taxon>
    </lineage>
</organism>
<dbReference type="KEGG" id="pmuc:ING2E5A_0450"/>
<sequence length="120" mass="13432">MDPIYLFIVTILLRLVVLDLSVGVANDAVNFLNSSIGSKAAHLHLSTTYVTFMVAMGSSLRLHEKRRLTEKANATVIEDETKTILLQSANLMKSQRNMIQTVMRLSDERIKSPVASWLQT</sequence>
<name>A0A1G4G4C0_9BACT</name>
<accession>A0A1G4G4C0</accession>
<dbReference type="STRING" id="1642646.ING2E5A_0450"/>
<dbReference type="RefSeq" id="WP_071135997.1">
    <property type="nucleotide sequence ID" value="NZ_LT608328.1"/>
</dbReference>
<dbReference type="Proteomes" id="UP000178485">
    <property type="component" value="Chromosome i"/>
</dbReference>
<evidence type="ECO:0000256" key="1">
    <source>
        <dbReference type="SAM" id="Phobius"/>
    </source>
</evidence>
<evidence type="ECO:0000313" key="2">
    <source>
        <dbReference type="EMBL" id="SCM55557.1"/>
    </source>
</evidence>
<keyword evidence="3" id="KW-1185">Reference proteome</keyword>
<proteinExistence type="predicted"/>
<protein>
    <submittedName>
        <fullName evidence="2">Uncharacterized protein</fullName>
    </submittedName>
</protein>
<keyword evidence="1" id="KW-0472">Membrane</keyword>